<keyword evidence="3" id="KW-0808">Transferase</keyword>
<evidence type="ECO:0000256" key="1">
    <source>
        <dbReference type="SAM" id="Phobius"/>
    </source>
</evidence>
<evidence type="ECO:0000259" key="2">
    <source>
        <dbReference type="Pfam" id="PF00535"/>
    </source>
</evidence>
<keyword evidence="1" id="KW-1133">Transmembrane helix</keyword>
<comment type="caution">
    <text evidence="3">The sequence shown here is derived from an EMBL/GenBank/DDBJ whole genome shotgun (WGS) entry which is preliminary data.</text>
</comment>
<name>A0A2S6GLC1_9PSEU</name>
<dbReference type="Pfam" id="PF00535">
    <property type="entry name" value="Glycos_transf_2"/>
    <property type="match status" value="1"/>
</dbReference>
<dbReference type="InterPro" id="IPR050834">
    <property type="entry name" value="Glycosyltransf_2"/>
</dbReference>
<proteinExistence type="predicted"/>
<dbReference type="PANTHER" id="PTHR43685:SF2">
    <property type="entry name" value="GLYCOSYLTRANSFERASE 2-LIKE DOMAIN-CONTAINING PROTEIN"/>
    <property type="match status" value="1"/>
</dbReference>
<keyword evidence="1" id="KW-0812">Transmembrane</keyword>
<feature type="transmembrane region" description="Helical" evidence="1">
    <location>
        <begin position="313"/>
        <end position="333"/>
    </location>
</feature>
<keyword evidence="1" id="KW-0472">Membrane</keyword>
<keyword evidence="4" id="KW-1185">Reference proteome</keyword>
<dbReference type="OrthoDB" id="3672893at2"/>
<dbReference type="InterPro" id="IPR029044">
    <property type="entry name" value="Nucleotide-diphossugar_trans"/>
</dbReference>
<dbReference type="AlphaFoldDB" id="A0A2S6GLC1"/>
<gene>
    <name evidence="3" type="ORF">CLV40_112224</name>
</gene>
<reference evidence="3 4" key="1">
    <citation type="submission" date="2018-02" db="EMBL/GenBank/DDBJ databases">
        <title>Genomic Encyclopedia of Archaeal and Bacterial Type Strains, Phase II (KMG-II): from individual species to whole genera.</title>
        <authorList>
            <person name="Goeker M."/>
        </authorList>
    </citation>
    <scope>NUCLEOTIDE SEQUENCE [LARGE SCALE GENOMIC DNA]</scope>
    <source>
        <strain evidence="3 4">YU 961-1</strain>
    </source>
</reference>
<feature type="domain" description="Glycosyltransferase 2-like" evidence="2">
    <location>
        <begin position="12"/>
        <end position="120"/>
    </location>
</feature>
<dbReference type="Gene3D" id="3.90.550.10">
    <property type="entry name" value="Spore Coat Polysaccharide Biosynthesis Protein SpsA, Chain A"/>
    <property type="match status" value="1"/>
</dbReference>
<evidence type="ECO:0000313" key="4">
    <source>
        <dbReference type="Proteomes" id="UP000239203"/>
    </source>
</evidence>
<accession>A0A2S6GLC1</accession>
<protein>
    <submittedName>
        <fullName evidence="3">Glycosyltransferase involved in cell wall biosynthesis</fullName>
    </submittedName>
</protein>
<dbReference type="Proteomes" id="UP000239203">
    <property type="component" value="Unassembled WGS sequence"/>
</dbReference>
<sequence length="339" mass="36319">MVTGVTTAPTLSVVIPVYNEENWISRCIDALMESLARGRWAAQVVVVDDGSTDATGARLAELTDRYDITVVSQVNAGRFEARKAGLAKATGEFVLLLDSRVIVEPGALGFLREQVTEHPERRVWNGHIEVASQGNPYAGFLAGLVKVPWRRYFADPKLTSFGPDEFDLYPKGTGFFAAPRDLLAGSVEAFDSLYDDVTLASDDTKVLRWIIERERIHLAPGFAAVYNGRDTLRKFVAQSYYRGTTYVDSYLTSAGPARTALFGALGVGAVTAVMLVKHPVKTVAVGAVGSAAAGAVVRRCGATPGEARAVGTLLPLFAGGFGLGVLRGLVLALRAKLRK</sequence>
<dbReference type="CDD" id="cd00761">
    <property type="entry name" value="Glyco_tranf_GTA_type"/>
    <property type="match status" value="1"/>
</dbReference>
<dbReference type="PANTHER" id="PTHR43685">
    <property type="entry name" value="GLYCOSYLTRANSFERASE"/>
    <property type="match status" value="1"/>
</dbReference>
<evidence type="ECO:0000313" key="3">
    <source>
        <dbReference type="EMBL" id="PPK65956.1"/>
    </source>
</evidence>
<dbReference type="EMBL" id="PTIX01000012">
    <property type="protein sequence ID" value="PPK65956.1"/>
    <property type="molecule type" value="Genomic_DNA"/>
</dbReference>
<organism evidence="3 4">
    <name type="scientific">Actinokineospora auranticolor</name>
    <dbReference type="NCBI Taxonomy" id="155976"/>
    <lineage>
        <taxon>Bacteria</taxon>
        <taxon>Bacillati</taxon>
        <taxon>Actinomycetota</taxon>
        <taxon>Actinomycetes</taxon>
        <taxon>Pseudonocardiales</taxon>
        <taxon>Pseudonocardiaceae</taxon>
        <taxon>Actinokineospora</taxon>
    </lineage>
</organism>
<dbReference type="InterPro" id="IPR001173">
    <property type="entry name" value="Glyco_trans_2-like"/>
</dbReference>
<dbReference type="GO" id="GO:0016740">
    <property type="term" value="F:transferase activity"/>
    <property type="evidence" value="ECO:0007669"/>
    <property type="project" value="UniProtKB-KW"/>
</dbReference>
<dbReference type="RefSeq" id="WP_104480919.1">
    <property type="nucleotide sequence ID" value="NZ_CP154825.1"/>
</dbReference>
<dbReference type="SUPFAM" id="SSF53448">
    <property type="entry name" value="Nucleotide-diphospho-sugar transferases"/>
    <property type="match status" value="1"/>
</dbReference>